<keyword evidence="1" id="KW-0732">Signal</keyword>
<reference evidence="3" key="1">
    <citation type="submission" date="2014-03" db="EMBL/GenBank/DDBJ databases">
        <title>The Genome Sequence of Puccinia striiformis f. sp. tritici PST-78.</title>
        <authorList>
            <consortium name="The Broad Institute Genome Sequencing Platform"/>
            <person name="Cuomo C."/>
            <person name="Hulbert S."/>
            <person name="Chen X."/>
            <person name="Walker B."/>
            <person name="Young S.K."/>
            <person name="Zeng Q."/>
            <person name="Gargeya S."/>
            <person name="Fitzgerald M."/>
            <person name="Haas B."/>
            <person name="Abouelleil A."/>
            <person name="Alvarado L."/>
            <person name="Arachchi H.M."/>
            <person name="Berlin A.M."/>
            <person name="Chapman S.B."/>
            <person name="Goldberg J."/>
            <person name="Griggs A."/>
            <person name="Gujja S."/>
            <person name="Hansen M."/>
            <person name="Howarth C."/>
            <person name="Imamovic A."/>
            <person name="Larimer J."/>
            <person name="McCowan C."/>
            <person name="Montmayeur A."/>
            <person name="Murphy C."/>
            <person name="Neiman D."/>
            <person name="Pearson M."/>
            <person name="Priest M."/>
            <person name="Roberts A."/>
            <person name="Saif S."/>
            <person name="Shea T."/>
            <person name="Sisk P."/>
            <person name="Sykes S."/>
            <person name="Wortman J."/>
            <person name="Nusbaum C."/>
            <person name="Birren B."/>
        </authorList>
    </citation>
    <scope>NUCLEOTIDE SEQUENCE [LARGE SCALE GENOMIC DNA]</scope>
    <source>
        <strain evidence="3">race PST-78</strain>
    </source>
</reference>
<gene>
    <name evidence="2" type="ORF">PSTG_17324</name>
</gene>
<sequence length="83" mass="9391">MNNLSVAQRALLAIFTILLLIEISEEDLQAYYSNGGQAKFVRFLLHEARPELFREATALERSTFNALVEELMSNGHLVDGRSH</sequence>
<comment type="caution">
    <text evidence="2">The sequence shown here is derived from an EMBL/GenBank/DDBJ whole genome shotgun (WGS) entry which is preliminary data.</text>
</comment>
<evidence type="ECO:0000313" key="2">
    <source>
        <dbReference type="EMBL" id="KNE89221.1"/>
    </source>
</evidence>
<proteinExistence type="predicted"/>
<feature type="chain" id="PRO_5005549193" evidence="1">
    <location>
        <begin position="27"/>
        <end position="83"/>
    </location>
</feature>
<accession>A0A0L0UQM5</accession>
<evidence type="ECO:0000313" key="3">
    <source>
        <dbReference type="Proteomes" id="UP000054564"/>
    </source>
</evidence>
<protein>
    <submittedName>
        <fullName evidence="2">Uncharacterized protein</fullName>
    </submittedName>
</protein>
<feature type="signal peptide" evidence="1">
    <location>
        <begin position="1"/>
        <end position="26"/>
    </location>
</feature>
<organism evidence="2 3">
    <name type="scientific">Puccinia striiformis f. sp. tritici PST-78</name>
    <dbReference type="NCBI Taxonomy" id="1165861"/>
    <lineage>
        <taxon>Eukaryota</taxon>
        <taxon>Fungi</taxon>
        <taxon>Dikarya</taxon>
        <taxon>Basidiomycota</taxon>
        <taxon>Pucciniomycotina</taxon>
        <taxon>Pucciniomycetes</taxon>
        <taxon>Pucciniales</taxon>
        <taxon>Pucciniaceae</taxon>
        <taxon>Puccinia</taxon>
    </lineage>
</organism>
<dbReference type="OrthoDB" id="10635255at2759"/>
<dbReference type="Proteomes" id="UP000054564">
    <property type="component" value="Unassembled WGS sequence"/>
</dbReference>
<dbReference type="AlphaFoldDB" id="A0A0L0UQM5"/>
<dbReference type="EMBL" id="AJIL01000442">
    <property type="protein sequence ID" value="KNE89221.1"/>
    <property type="molecule type" value="Genomic_DNA"/>
</dbReference>
<keyword evidence="3" id="KW-1185">Reference proteome</keyword>
<name>A0A0L0UQM5_9BASI</name>
<evidence type="ECO:0000256" key="1">
    <source>
        <dbReference type="SAM" id="SignalP"/>
    </source>
</evidence>